<keyword evidence="4" id="KW-1185">Reference proteome</keyword>
<comment type="caution">
    <text evidence="3">The sequence shown here is derived from an EMBL/GenBank/DDBJ whole genome shotgun (WGS) entry which is preliminary data.</text>
</comment>
<protein>
    <submittedName>
        <fullName evidence="3">Uncharacterized protein</fullName>
    </submittedName>
</protein>
<keyword evidence="2" id="KW-0812">Transmembrane</keyword>
<gene>
    <name evidence="3" type="ORF">GCM10022233_56710</name>
</gene>
<evidence type="ECO:0000256" key="1">
    <source>
        <dbReference type="SAM" id="MobiDB-lite"/>
    </source>
</evidence>
<name>A0ABP7VRN8_9ACTN</name>
<feature type="compositionally biased region" description="Low complexity" evidence="1">
    <location>
        <begin position="162"/>
        <end position="174"/>
    </location>
</feature>
<feature type="region of interest" description="Disordered" evidence="1">
    <location>
        <begin position="141"/>
        <end position="185"/>
    </location>
</feature>
<evidence type="ECO:0000313" key="4">
    <source>
        <dbReference type="Proteomes" id="UP001499984"/>
    </source>
</evidence>
<evidence type="ECO:0000256" key="2">
    <source>
        <dbReference type="SAM" id="Phobius"/>
    </source>
</evidence>
<reference evidence="4" key="1">
    <citation type="journal article" date="2019" name="Int. J. Syst. Evol. Microbiol.">
        <title>The Global Catalogue of Microorganisms (GCM) 10K type strain sequencing project: providing services to taxonomists for standard genome sequencing and annotation.</title>
        <authorList>
            <consortium name="The Broad Institute Genomics Platform"/>
            <consortium name="The Broad Institute Genome Sequencing Center for Infectious Disease"/>
            <person name="Wu L."/>
            <person name="Ma J."/>
        </authorList>
    </citation>
    <scope>NUCLEOTIDE SEQUENCE [LARGE SCALE GENOMIC DNA]</scope>
    <source>
        <strain evidence="4">JCM 16925</strain>
    </source>
</reference>
<organism evidence="3 4">
    <name type="scientific">Streptomyces shaanxiensis</name>
    <dbReference type="NCBI Taxonomy" id="653357"/>
    <lineage>
        <taxon>Bacteria</taxon>
        <taxon>Bacillati</taxon>
        <taxon>Actinomycetota</taxon>
        <taxon>Actinomycetes</taxon>
        <taxon>Kitasatosporales</taxon>
        <taxon>Streptomycetaceae</taxon>
        <taxon>Streptomyces</taxon>
    </lineage>
</organism>
<evidence type="ECO:0000313" key="3">
    <source>
        <dbReference type="EMBL" id="GAA4072221.1"/>
    </source>
</evidence>
<dbReference type="Proteomes" id="UP001499984">
    <property type="component" value="Unassembled WGS sequence"/>
</dbReference>
<feature type="transmembrane region" description="Helical" evidence="2">
    <location>
        <begin position="86"/>
        <end position="108"/>
    </location>
</feature>
<keyword evidence="2" id="KW-1133">Transmembrane helix</keyword>
<proteinExistence type="predicted"/>
<accession>A0ABP7VRN8</accession>
<keyword evidence="2" id="KW-0472">Membrane</keyword>
<sequence>MRGALEQEQQARGGDGMKTHGLCRGIEPLVAPEAVDPGRPGPVRASRFRSARRKGLSASMIRGLLRMEGPAVKSQFPQLDDRRSHLIIALAIGALVLGLVVLVALLVANTDRDSTSRRCPEQVVCTVAPVTCLPYVGSGGAATGTNDSRSSARKPAQQPRQKAPAVKVPAVPKAPAAPPRISLRK</sequence>
<dbReference type="EMBL" id="BAAAZY010000013">
    <property type="protein sequence ID" value="GAA4072221.1"/>
    <property type="molecule type" value="Genomic_DNA"/>
</dbReference>